<dbReference type="InterPro" id="IPR001611">
    <property type="entry name" value="Leu-rich_rpt"/>
</dbReference>
<organism evidence="3 4">
    <name type="scientific">Folsomia candida</name>
    <name type="common">Springtail</name>
    <dbReference type="NCBI Taxonomy" id="158441"/>
    <lineage>
        <taxon>Eukaryota</taxon>
        <taxon>Metazoa</taxon>
        <taxon>Ecdysozoa</taxon>
        <taxon>Arthropoda</taxon>
        <taxon>Hexapoda</taxon>
        <taxon>Collembola</taxon>
        <taxon>Entomobryomorpha</taxon>
        <taxon>Isotomoidea</taxon>
        <taxon>Isotomidae</taxon>
        <taxon>Proisotominae</taxon>
        <taxon>Folsomia</taxon>
    </lineage>
</organism>
<name>A0A226CZM5_FOLCA</name>
<dbReference type="AlphaFoldDB" id="A0A226CZM5"/>
<keyword evidence="3" id="KW-0675">Receptor</keyword>
<proteinExistence type="predicted"/>
<dbReference type="STRING" id="158441.A0A226CZM5"/>
<dbReference type="PANTHER" id="PTHR24366">
    <property type="entry name" value="IG(IMMUNOGLOBULIN) AND LRR(LEUCINE RICH REPEAT) DOMAINS"/>
    <property type="match status" value="1"/>
</dbReference>
<comment type="caution">
    <text evidence="3">The sequence shown here is derived from an EMBL/GenBank/DDBJ whole genome shotgun (WGS) entry which is preliminary data.</text>
</comment>
<dbReference type="Pfam" id="PF13855">
    <property type="entry name" value="LRR_8"/>
    <property type="match status" value="1"/>
</dbReference>
<sequence>MGKKKRDLNLGGNPIKRLENGAFCFLPQLVKLDLSRCQVSDVEDQAFAHLAILETLKLNSNILSILSNYTVSSYTVHQLRKLWRRFSELPVSEFACPPRIVWEGGGGGGVRQVGVVEGDNATFDCAFEAVPSPVVRWYLFGRPILNNTILSFSRKFIIFEPSELVEELSERRRMNFFILFTLTIGARLTLARLPPSLAPSFSFGLLSMFMGNGGRK</sequence>
<evidence type="ECO:0000256" key="2">
    <source>
        <dbReference type="ARBA" id="ARBA00022737"/>
    </source>
</evidence>
<keyword evidence="2" id="KW-0677">Repeat</keyword>
<dbReference type="InterPro" id="IPR013783">
    <property type="entry name" value="Ig-like_fold"/>
</dbReference>
<reference evidence="3 4" key="1">
    <citation type="submission" date="2015-12" db="EMBL/GenBank/DDBJ databases">
        <title>The genome of Folsomia candida.</title>
        <authorList>
            <person name="Faddeeva A."/>
            <person name="Derks M.F."/>
            <person name="Anvar Y."/>
            <person name="Smit S."/>
            <person name="Van Straalen N."/>
            <person name="Roelofs D."/>
        </authorList>
    </citation>
    <scope>NUCLEOTIDE SEQUENCE [LARGE SCALE GENOMIC DNA]</scope>
    <source>
        <strain evidence="3 4">VU population</strain>
        <tissue evidence="3">Whole body</tissue>
    </source>
</reference>
<dbReference type="PANTHER" id="PTHR24366:SF96">
    <property type="entry name" value="LEUCINE RICH REPEAT CONTAINING 53"/>
    <property type="match status" value="1"/>
</dbReference>
<accession>A0A226CZM5</accession>
<evidence type="ECO:0000313" key="4">
    <source>
        <dbReference type="Proteomes" id="UP000198287"/>
    </source>
</evidence>
<dbReference type="InterPro" id="IPR036179">
    <property type="entry name" value="Ig-like_dom_sf"/>
</dbReference>
<evidence type="ECO:0000313" key="3">
    <source>
        <dbReference type="EMBL" id="OXA37998.1"/>
    </source>
</evidence>
<dbReference type="OrthoDB" id="643377at2759"/>
<dbReference type="Gene3D" id="3.80.10.10">
    <property type="entry name" value="Ribonuclease Inhibitor"/>
    <property type="match status" value="1"/>
</dbReference>
<protein>
    <submittedName>
        <fullName evidence="3">Toll-like receptor 4</fullName>
    </submittedName>
</protein>
<dbReference type="InterPro" id="IPR003591">
    <property type="entry name" value="Leu-rich_rpt_typical-subtyp"/>
</dbReference>
<dbReference type="Gene3D" id="2.60.40.10">
    <property type="entry name" value="Immunoglobulins"/>
    <property type="match status" value="1"/>
</dbReference>
<keyword evidence="4" id="KW-1185">Reference proteome</keyword>
<gene>
    <name evidence="3" type="ORF">Fcan01_27220</name>
</gene>
<dbReference type="SUPFAM" id="SSF52058">
    <property type="entry name" value="L domain-like"/>
    <property type="match status" value="1"/>
</dbReference>
<evidence type="ECO:0000256" key="1">
    <source>
        <dbReference type="ARBA" id="ARBA00022614"/>
    </source>
</evidence>
<dbReference type="SUPFAM" id="SSF48726">
    <property type="entry name" value="Immunoglobulin"/>
    <property type="match status" value="1"/>
</dbReference>
<dbReference type="SMART" id="SM00369">
    <property type="entry name" value="LRR_TYP"/>
    <property type="match status" value="3"/>
</dbReference>
<dbReference type="InterPro" id="IPR032675">
    <property type="entry name" value="LRR_dom_sf"/>
</dbReference>
<dbReference type="Proteomes" id="UP000198287">
    <property type="component" value="Unassembled WGS sequence"/>
</dbReference>
<dbReference type="EMBL" id="LNIX01000049">
    <property type="protein sequence ID" value="OXA37998.1"/>
    <property type="molecule type" value="Genomic_DNA"/>
</dbReference>
<keyword evidence="1" id="KW-0433">Leucine-rich repeat</keyword>